<gene>
    <name evidence="1" type="ORF">JCM16775_2068</name>
</gene>
<organism evidence="1 2">
    <name type="scientific">Leptotrichia hofstadii</name>
    <dbReference type="NCBI Taxonomy" id="157688"/>
    <lineage>
        <taxon>Bacteria</taxon>
        <taxon>Fusobacteriati</taxon>
        <taxon>Fusobacteriota</taxon>
        <taxon>Fusobacteriia</taxon>
        <taxon>Fusobacteriales</taxon>
        <taxon>Leptotrichiaceae</taxon>
        <taxon>Leptotrichia</taxon>
    </lineage>
</organism>
<dbReference type="RefSeq" id="WP_026746845.1">
    <property type="nucleotide sequence ID" value="NZ_AP019823.1"/>
</dbReference>
<dbReference type="Gene3D" id="1.10.30.50">
    <property type="match status" value="1"/>
</dbReference>
<proteinExistence type="predicted"/>
<sequence length="204" mass="24304">MLKICKTSEPDFLKGFKKNQKPKTWKDFNFKIKGELKNHMLENEQKIKDNYFCPYCERKITIEKSQIEHIKPKDQFPQLFSNYENFITGCLNIESCGSKKGSKWSELFVNPVIYEPSKYFSYDRMTGEIIPKKDITDIDLKKANYTIEILNLNDDKRLLKGRKSVIKILQKYQKIYKDEKILKEISEDLDFPTLRNFLIESFND</sequence>
<dbReference type="CDD" id="cd00085">
    <property type="entry name" value="HNHc"/>
    <property type="match status" value="1"/>
</dbReference>
<dbReference type="Proteomes" id="UP000321892">
    <property type="component" value="Chromosome"/>
</dbReference>
<dbReference type="NCBIfam" id="TIGR02646">
    <property type="entry name" value="retron system putative HNH endonuclease"/>
    <property type="match status" value="1"/>
</dbReference>
<evidence type="ECO:0000313" key="1">
    <source>
        <dbReference type="EMBL" id="BBM39357.1"/>
    </source>
</evidence>
<evidence type="ECO:0000313" key="2">
    <source>
        <dbReference type="Proteomes" id="UP000321892"/>
    </source>
</evidence>
<evidence type="ECO:0008006" key="3">
    <source>
        <dbReference type="Google" id="ProtNLM"/>
    </source>
</evidence>
<dbReference type="AlphaFoldDB" id="A0A510JJB8"/>
<dbReference type="KEGG" id="lhf:JCM16775_2068"/>
<accession>A0A510JJB8</accession>
<protein>
    <recommendedName>
        <fullName evidence="3">TIGR02646 family protein</fullName>
    </recommendedName>
</protein>
<dbReference type="InterPro" id="IPR003615">
    <property type="entry name" value="HNH_nuc"/>
</dbReference>
<dbReference type="OrthoDB" id="8617719at2"/>
<name>A0A510JJB8_9FUSO</name>
<reference evidence="1 2" key="1">
    <citation type="submission" date="2019-07" db="EMBL/GenBank/DDBJ databases">
        <title>Complete Genome Sequence of Leptotrichia hofstadii Strain JCM16775.</title>
        <authorList>
            <person name="Watanabe S."/>
            <person name="Cui L."/>
        </authorList>
    </citation>
    <scope>NUCLEOTIDE SEQUENCE [LARGE SCALE GENOMIC DNA]</scope>
    <source>
        <strain evidence="1 2">JCM16775</strain>
    </source>
</reference>
<keyword evidence="2" id="KW-1185">Reference proteome</keyword>
<dbReference type="EMBL" id="AP019823">
    <property type="protein sequence ID" value="BBM39357.1"/>
    <property type="molecule type" value="Genomic_DNA"/>
</dbReference>
<dbReference type="InterPro" id="IPR013467">
    <property type="entry name" value="HNH78-like"/>
</dbReference>